<feature type="transmembrane region" description="Helical" evidence="7">
    <location>
        <begin position="100"/>
        <end position="122"/>
    </location>
</feature>
<geneLocation type="plasmid" evidence="10">
    <name>prb98</name>
</geneLocation>
<feature type="transmembrane region" description="Helical" evidence="7">
    <location>
        <begin position="31"/>
        <end position="57"/>
    </location>
</feature>
<dbReference type="SUPFAM" id="SSF103473">
    <property type="entry name" value="MFS general substrate transporter"/>
    <property type="match status" value="1"/>
</dbReference>
<feature type="region of interest" description="Disordered" evidence="6">
    <location>
        <begin position="1"/>
        <end position="22"/>
    </location>
</feature>
<feature type="transmembrane region" description="Helical" evidence="7">
    <location>
        <begin position="159"/>
        <end position="182"/>
    </location>
</feature>
<dbReference type="EMBL" id="CP021355">
    <property type="protein sequence ID" value="AWK76354.1"/>
    <property type="molecule type" value="Genomic_DNA"/>
</dbReference>
<evidence type="ECO:0000256" key="2">
    <source>
        <dbReference type="ARBA" id="ARBA00022448"/>
    </source>
</evidence>
<dbReference type="InterPro" id="IPR020846">
    <property type="entry name" value="MFS_dom"/>
</dbReference>
<evidence type="ECO:0000256" key="1">
    <source>
        <dbReference type="ARBA" id="ARBA00004651"/>
    </source>
</evidence>
<dbReference type="PANTHER" id="PTHR42718:SF9">
    <property type="entry name" value="MAJOR FACILITATOR SUPERFAMILY MULTIDRUG TRANSPORTER MFSC"/>
    <property type="match status" value="1"/>
</dbReference>
<dbReference type="InterPro" id="IPR036259">
    <property type="entry name" value="MFS_trans_sf"/>
</dbReference>
<name>A0A2S2C6B5_9NOCA</name>
<feature type="transmembrane region" description="Helical" evidence="7">
    <location>
        <begin position="327"/>
        <end position="347"/>
    </location>
</feature>
<dbReference type="Gene3D" id="1.20.1250.20">
    <property type="entry name" value="MFS general substrate transporter like domains"/>
    <property type="match status" value="2"/>
</dbReference>
<dbReference type="GO" id="GO:0022857">
    <property type="term" value="F:transmembrane transporter activity"/>
    <property type="evidence" value="ECO:0007669"/>
    <property type="project" value="InterPro"/>
</dbReference>
<keyword evidence="4 7" id="KW-1133">Transmembrane helix</keyword>
<evidence type="ECO:0000256" key="3">
    <source>
        <dbReference type="ARBA" id="ARBA00022692"/>
    </source>
</evidence>
<keyword evidence="3 7" id="KW-0812">Transmembrane</keyword>
<reference evidence="9 10" key="1">
    <citation type="submission" date="2017-05" db="EMBL/GenBank/DDBJ databases">
        <title>Isolation of Rhodococcus sp. S2-17 biodegrading of BP-3.</title>
        <authorList>
            <person name="Lee Y."/>
            <person name="Kim K.H."/>
            <person name="Chun B.H."/>
            <person name="Jung H.S."/>
            <person name="Jeon C.O."/>
        </authorList>
    </citation>
    <scope>NUCLEOTIDE SEQUENCE [LARGE SCALE GENOMIC DNA]</scope>
    <source>
        <strain evidence="9 10">S2-17</strain>
        <plasmid evidence="10">prb98</plasmid>
    </source>
</reference>
<keyword evidence="9" id="KW-0614">Plasmid</keyword>
<dbReference type="PROSITE" id="PS50850">
    <property type="entry name" value="MFS"/>
    <property type="match status" value="1"/>
</dbReference>
<organism evidence="9 10">
    <name type="scientific">Rhodococcus oxybenzonivorans</name>
    <dbReference type="NCBI Taxonomy" id="1990687"/>
    <lineage>
        <taxon>Bacteria</taxon>
        <taxon>Bacillati</taxon>
        <taxon>Actinomycetota</taxon>
        <taxon>Actinomycetes</taxon>
        <taxon>Mycobacteriales</taxon>
        <taxon>Nocardiaceae</taxon>
        <taxon>Rhodococcus</taxon>
    </lineage>
</organism>
<dbReference type="Proteomes" id="UP000245711">
    <property type="component" value="Plasmid pRB98"/>
</dbReference>
<feature type="transmembrane region" description="Helical" evidence="7">
    <location>
        <begin position="419"/>
        <end position="442"/>
    </location>
</feature>
<feature type="transmembrane region" description="Helical" evidence="7">
    <location>
        <begin position="359"/>
        <end position="379"/>
    </location>
</feature>
<evidence type="ECO:0000313" key="9">
    <source>
        <dbReference type="EMBL" id="AWK76354.1"/>
    </source>
</evidence>
<sequence>MLDHGTTAQPRDRRTVDPSLPPTEGLTSKQFWLTATILAVVAASFEIQQLMVIPLMGLLSTSLDVSATVTTWIVLSALISGAILTGPLCRLADRIGPKKIYVIAATAVLIGNALCALALAWHFPALMLFGRALVGINIAAAMGIAILKSLGTAKQMQMGMGMVTLGNGLGVVPSFLLAGFLIDQGSSLTTVFWVTAVLAAACVLMLLAIPHTQGWRNVRIPFLSSVLIGAWVLPICLYLSLGNSWGWASWSALGVLMFAIVAFACWLRFELTSDNPLIPLRMLRGNALVGYYATACIGLLAYGYYLTASAFAQAPPEQTGYGFGVSVFESGLILIPVGILVTLLGPVVGRLMHVVGPKWVLITGSAILTLQFILMAAFKSELWQMYAYAAMFGVGVALFLPAGWSVFAMQAKHEEIGITAGMALILQMIYGALAAAIGTVLLTRELISDSALSVESGYTSVFLVYAIGMAIAVGLGFFVNTKRDGYTTGDQELAQ</sequence>
<feature type="transmembrane region" description="Helical" evidence="7">
    <location>
        <begin position="128"/>
        <end position="147"/>
    </location>
</feature>
<dbReference type="KEGG" id="roz:CBI38_33485"/>
<feature type="transmembrane region" description="Helical" evidence="7">
    <location>
        <begin position="247"/>
        <end position="267"/>
    </location>
</feature>
<proteinExistence type="predicted"/>
<keyword evidence="5 7" id="KW-0472">Membrane</keyword>
<feature type="domain" description="Major facilitator superfamily (MFS) profile" evidence="8">
    <location>
        <begin position="32"/>
        <end position="484"/>
    </location>
</feature>
<evidence type="ECO:0000313" key="10">
    <source>
        <dbReference type="Proteomes" id="UP000245711"/>
    </source>
</evidence>
<feature type="transmembrane region" description="Helical" evidence="7">
    <location>
        <begin position="220"/>
        <end position="241"/>
    </location>
</feature>
<dbReference type="PANTHER" id="PTHR42718">
    <property type="entry name" value="MAJOR FACILITATOR SUPERFAMILY MULTIDRUG TRANSPORTER MFSC"/>
    <property type="match status" value="1"/>
</dbReference>
<keyword evidence="10" id="KW-1185">Reference proteome</keyword>
<evidence type="ECO:0000256" key="7">
    <source>
        <dbReference type="SAM" id="Phobius"/>
    </source>
</evidence>
<dbReference type="Pfam" id="PF07690">
    <property type="entry name" value="MFS_1"/>
    <property type="match status" value="1"/>
</dbReference>
<dbReference type="AlphaFoldDB" id="A0A2S2C6B5"/>
<evidence type="ECO:0000256" key="5">
    <source>
        <dbReference type="ARBA" id="ARBA00023136"/>
    </source>
</evidence>
<protein>
    <recommendedName>
        <fullName evidence="8">Major facilitator superfamily (MFS) profile domain-containing protein</fullName>
    </recommendedName>
</protein>
<dbReference type="GO" id="GO:0005886">
    <property type="term" value="C:plasma membrane"/>
    <property type="evidence" value="ECO:0007669"/>
    <property type="project" value="UniProtKB-SubCell"/>
</dbReference>
<feature type="transmembrane region" description="Helical" evidence="7">
    <location>
        <begin position="385"/>
        <end position="407"/>
    </location>
</feature>
<feature type="transmembrane region" description="Helical" evidence="7">
    <location>
        <begin position="288"/>
        <end position="307"/>
    </location>
</feature>
<keyword evidence="2" id="KW-0813">Transport</keyword>
<evidence type="ECO:0000256" key="4">
    <source>
        <dbReference type="ARBA" id="ARBA00022989"/>
    </source>
</evidence>
<dbReference type="InterPro" id="IPR011701">
    <property type="entry name" value="MFS"/>
</dbReference>
<gene>
    <name evidence="9" type="ORF">CBI38_33485</name>
</gene>
<evidence type="ECO:0000256" key="6">
    <source>
        <dbReference type="SAM" id="MobiDB-lite"/>
    </source>
</evidence>
<feature type="transmembrane region" description="Helical" evidence="7">
    <location>
        <begin position="462"/>
        <end position="479"/>
    </location>
</feature>
<feature type="transmembrane region" description="Helical" evidence="7">
    <location>
        <begin position="188"/>
        <end position="208"/>
    </location>
</feature>
<evidence type="ECO:0000259" key="8">
    <source>
        <dbReference type="PROSITE" id="PS50850"/>
    </source>
</evidence>
<comment type="subcellular location">
    <subcellularLocation>
        <location evidence="1">Cell membrane</location>
        <topology evidence="1">Multi-pass membrane protein</topology>
    </subcellularLocation>
</comment>
<accession>A0A2S2C6B5</accession>
<feature type="transmembrane region" description="Helical" evidence="7">
    <location>
        <begin position="69"/>
        <end position="88"/>
    </location>
</feature>
<dbReference type="OrthoDB" id="4484751at2"/>